<comment type="caution">
    <text evidence="1">The sequence shown here is derived from an EMBL/GenBank/DDBJ whole genome shotgun (WGS) entry which is preliminary data.</text>
</comment>
<evidence type="ECO:0000313" key="1">
    <source>
        <dbReference type="EMBL" id="PZR30828.1"/>
    </source>
</evidence>
<organism evidence="1 2">
    <name type="scientific">Caulobacter segnis</name>
    <dbReference type="NCBI Taxonomy" id="88688"/>
    <lineage>
        <taxon>Bacteria</taxon>
        <taxon>Pseudomonadati</taxon>
        <taxon>Pseudomonadota</taxon>
        <taxon>Alphaproteobacteria</taxon>
        <taxon>Caulobacterales</taxon>
        <taxon>Caulobacteraceae</taxon>
        <taxon>Caulobacter</taxon>
    </lineage>
</organism>
<reference evidence="1 2" key="1">
    <citation type="submission" date="2017-08" db="EMBL/GenBank/DDBJ databases">
        <title>Infants hospitalized years apart are colonized by the same room-sourced microbial strains.</title>
        <authorList>
            <person name="Brooks B."/>
            <person name="Olm M.R."/>
            <person name="Firek B.A."/>
            <person name="Baker R."/>
            <person name="Thomas B.C."/>
            <person name="Morowitz M.J."/>
            <person name="Banfield J.F."/>
        </authorList>
    </citation>
    <scope>NUCLEOTIDE SEQUENCE [LARGE SCALE GENOMIC DNA]</scope>
    <source>
        <strain evidence="1">S2_003_000_R2_4</strain>
    </source>
</reference>
<evidence type="ECO:0000313" key="2">
    <source>
        <dbReference type="Proteomes" id="UP000249393"/>
    </source>
</evidence>
<dbReference type="Proteomes" id="UP000249393">
    <property type="component" value="Unassembled WGS sequence"/>
</dbReference>
<sequence>MAFRPISLVVLCLALSSCSEGGFIGRPQQYSGVWLDEFEGSTFVEGATGTPKTFPVPKKTDWFEWRDQPLLEAVMNERPEDGGCHDVLPVLVTFVGRRTYYPFGGTGHLGMWRSKITVQRTISAKRLGPSLCYDANHP</sequence>
<accession>A0A2W5WB58</accession>
<evidence type="ECO:0008006" key="3">
    <source>
        <dbReference type="Google" id="ProtNLM"/>
    </source>
</evidence>
<dbReference type="PROSITE" id="PS51257">
    <property type="entry name" value="PROKAR_LIPOPROTEIN"/>
    <property type="match status" value="1"/>
</dbReference>
<proteinExistence type="predicted"/>
<protein>
    <recommendedName>
        <fullName evidence="3">Lipoprotein</fullName>
    </recommendedName>
</protein>
<name>A0A2W5WB58_9CAUL</name>
<dbReference type="RefSeq" id="WP_304282663.1">
    <property type="nucleotide sequence ID" value="NZ_QFQZ01000112.1"/>
</dbReference>
<dbReference type="EMBL" id="QFQZ01000112">
    <property type="protein sequence ID" value="PZR30828.1"/>
    <property type="molecule type" value="Genomic_DNA"/>
</dbReference>
<dbReference type="AlphaFoldDB" id="A0A2W5WB58"/>
<gene>
    <name evidence="1" type="ORF">DI526_21510</name>
</gene>